<keyword evidence="3" id="KW-1185">Reference proteome</keyword>
<evidence type="ECO:0000313" key="3">
    <source>
        <dbReference type="Proteomes" id="UP000714275"/>
    </source>
</evidence>
<keyword evidence="1" id="KW-0812">Transmembrane</keyword>
<dbReference type="EMBL" id="JABBWD010000038">
    <property type="protein sequence ID" value="KAG1774832.1"/>
    <property type="molecule type" value="Genomic_DNA"/>
</dbReference>
<comment type="caution">
    <text evidence="2">The sequence shown here is derived from an EMBL/GenBank/DDBJ whole genome shotgun (WGS) entry which is preliminary data.</text>
</comment>
<keyword evidence="1" id="KW-0472">Membrane</keyword>
<reference evidence="2" key="1">
    <citation type="journal article" date="2020" name="New Phytol.">
        <title>Comparative genomics reveals dynamic genome evolution in host specialist ectomycorrhizal fungi.</title>
        <authorList>
            <person name="Lofgren L.A."/>
            <person name="Nguyen N.H."/>
            <person name="Vilgalys R."/>
            <person name="Ruytinx J."/>
            <person name="Liao H.L."/>
            <person name="Branco S."/>
            <person name="Kuo A."/>
            <person name="LaButti K."/>
            <person name="Lipzen A."/>
            <person name="Andreopoulos W."/>
            <person name="Pangilinan J."/>
            <person name="Riley R."/>
            <person name="Hundley H."/>
            <person name="Na H."/>
            <person name="Barry K."/>
            <person name="Grigoriev I.V."/>
            <person name="Stajich J.E."/>
            <person name="Kennedy P.G."/>
        </authorList>
    </citation>
    <scope>NUCLEOTIDE SEQUENCE</scope>
    <source>
        <strain evidence="2">DOB743</strain>
    </source>
</reference>
<dbReference type="AlphaFoldDB" id="A0A9P6ZQI1"/>
<feature type="transmembrane region" description="Helical" evidence="1">
    <location>
        <begin position="44"/>
        <end position="69"/>
    </location>
</feature>
<accession>A0A9P6ZQI1</accession>
<name>A0A9P6ZQI1_9AGAM</name>
<dbReference type="Proteomes" id="UP000714275">
    <property type="component" value="Unassembled WGS sequence"/>
</dbReference>
<organism evidence="2 3">
    <name type="scientific">Suillus placidus</name>
    <dbReference type="NCBI Taxonomy" id="48579"/>
    <lineage>
        <taxon>Eukaryota</taxon>
        <taxon>Fungi</taxon>
        <taxon>Dikarya</taxon>
        <taxon>Basidiomycota</taxon>
        <taxon>Agaricomycotina</taxon>
        <taxon>Agaricomycetes</taxon>
        <taxon>Agaricomycetidae</taxon>
        <taxon>Boletales</taxon>
        <taxon>Suillineae</taxon>
        <taxon>Suillaceae</taxon>
        <taxon>Suillus</taxon>
    </lineage>
</organism>
<evidence type="ECO:0000256" key="1">
    <source>
        <dbReference type="SAM" id="Phobius"/>
    </source>
</evidence>
<feature type="transmembrane region" description="Helical" evidence="1">
    <location>
        <begin position="76"/>
        <end position="97"/>
    </location>
</feature>
<keyword evidence="1" id="KW-1133">Transmembrane helix</keyword>
<gene>
    <name evidence="2" type="ORF">EV702DRAFT_471494</name>
</gene>
<dbReference type="PROSITE" id="PS51257">
    <property type="entry name" value="PROKAR_LIPOPROTEIN"/>
    <property type="match status" value="1"/>
</dbReference>
<proteinExistence type="predicted"/>
<protein>
    <submittedName>
        <fullName evidence="2">Uncharacterized protein</fullName>
    </submittedName>
</protein>
<evidence type="ECO:0000313" key="2">
    <source>
        <dbReference type="EMBL" id="KAG1774832.1"/>
    </source>
</evidence>
<sequence>MRSRLVTVQSLSSSLFSCRMSRFRFPSPFPTLFGDGPMRVYMDIVSLIIYVLLSLLSFSFSWSIPILFFVLTSHSVLRYICVLIAIALFFAVEFRVYTFLKIFLVPTGCSSPMFSTQNLFRIVLCAAFRSIDIGTICSSG</sequence>